<dbReference type="PANTHER" id="PTHR43273:SF2">
    <property type="entry name" value="RADICAL SAM CORE DOMAIN-CONTAINING PROTEIN"/>
    <property type="match status" value="1"/>
</dbReference>
<dbReference type="Proteomes" id="UP000010469">
    <property type="component" value="Chromosome"/>
</dbReference>
<dbReference type="STRING" id="1056495.Calag_1327"/>
<accession>L0AD20</accession>
<feature type="domain" description="Radical SAM core" evidence="6">
    <location>
        <begin position="1"/>
        <end position="207"/>
    </location>
</feature>
<dbReference type="NCBIfam" id="TIGR04085">
    <property type="entry name" value="rSAM_more_4Fe4S"/>
    <property type="match status" value="1"/>
</dbReference>
<organism evidence="7 8">
    <name type="scientific">Caldisphaera lagunensis (strain DSM 15908 / JCM 11604 / ANMR 0165 / IC-154)</name>
    <dbReference type="NCBI Taxonomy" id="1056495"/>
    <lineage>
        <taxon>Archaea</taxon>
        <taxon>Thermoproteota</taxon>
        <taxon>Thermoprotei</taxon>
        <taxon>Acidilobales</taxon>
        <taxon>Caldisphaeraceae</taxon>
        <taxon>Caldisphaera</taxon>
    </lineage>
</organism>
<gene>
    <name evidence="7" type="ordered locus">Calag_1327</name>
</gene>
<dbReference type="InterPro" id="IPR013785">
    <property type="entry name" value="Aldolase_TIM"/>
</dbReference>
<dbReference type="RefSeq" id="WP_015232934.1">
    <property type="nucleotide sequence ID" value="NC_019791.1"/>
</dbReference>
<name>L0AD20_CALLD</name>
<proteinExistence type="predicted"/>
<dbReference type="InterPro" id="IPR023867">
    <property type="entry name" value="Sulphatase_maturase_rSAM"/>
</dbReference>
<keyword evidence="5" id="KW-0411">Iron-sulfur</keyword>
<evidence type="ECO:0000256" key="4">
    <source>
        <dbReference type="ARBA" id="ARBA00023004"/>
    </source>
</evidence>
<dbReference type="InterPro" id="IPR058240">
    <property type="entry name" value="rSAM_sf"/>
</dbReference>
<keyword evidence="2" id="KW-0949">S-adenosyl-L-methionine</keyword>
<evidence type="ECO:0000256" key="1">
    <source>
        <dbReference type="ARBA" id="ARBA00001966"/>
    </source>
</evidence>
<reference evidence="8" key="1">
    <citation type="submission" date="2012-03" db="EMBL/GenBank/DDBJ databases">
        <title>Complete genome of Caldisphaera lagunensis DSM 15908.</title>
        <authorList>
            <person name="Lucas S."/>
            <person name="Copeland A."/>
            <person name="Lapidus A."/>
            <person name="Glavina del Rio T."/>
            <person name="Dalin E."/>
            <person name="Tice H."/>
            <person name="Bruce D."/>
            <person name="Goodwin L."/>
            <person name="Pitluck S."/>
            <person name="Peters L."/>
            <person name="Mikhailova N."/>
            <person name="Teshima H."/>
            <person name="Kyrpides N."/>
            <person name="Mavromatis K."/>
            <person name="Ivanova N."/>
            <person name="Brettin T."/>
            <person name="Detter J.C."/>
            <person name="Han C."/>
            <person name="Larimer F."/>
            <person name="Land M."/>
            <person name="Hauser L."/>
            <person name="Markowitz V."/>
            <person name="Cheng J.-F."/>
            <person name="Hugenholtz P."/>
            <person name="Woyke T."/>
            <person name="Wu D."/>
            <person name="Spring S."/>
            <person name="Schroeder M."/>
            <person name="Brambilla E."/>
            <person name="Klenk H.-P."/>
            <person name="Eisen J.A."/>
        </authorList>
    </citation>
    <scope>NUCLEOTIDE SEQUENCE [LARGE SCALE GENOMIC DNA]</scope>
    <source>
        <strain evidence="8">DSM 15908 / JCM 11604 / IC-154</strain>
    </source>
</reference>
<dbReference type="GO" id="GO:0051536">
    <property type="term" value="F:iron-sulfur cluster binding"/>
    <property type="evidence" value="ECO:0007669"/>
    <property type="project" value="UniProtKB-KW"/>
</dbReference>
<dbReference type="SFLD" id="SFLDG01104">
    <property type="entry name" value="Uncharacterised_Radical_SAM_Su"/>
    <property type="match status" value="1"/>
</dbReference>
<evidence type="ECO:0000259" key="6">
    <source>
        <dbReference type="PROSITE" id="PS51918"/>
    </source>
</evidence>
<dbReference type="GO" id="GO:0046872">
    <property type="term" value="F:metal ion binding"/>
    <property type="evidence" value="ECO:0007669"/>
    <property type="project" value="UniProtKB-KW"/>
</dbReference>
<dbReference type="InterPro" id="IPR023819">
    <property type="entry name" value="Pep-mod_rSAM_AF0577"/>
</dbReference>
<dbReference type="eggNOG" id="arCOG00938">
    <property type="taxonomic scope" value="Archaea"/>
</dbReference>
<dbReference type="GeneID" id="14212587"/>
<dbReference type="Gene3D" id="3.20.20.70">
    <property type="entry name" value="Aldolase class I"/>
    <property type="match status" value="1"/>
</dbReference>
<dbReference type="InterPro" id="IPR007197">
    <property type="entry name" value="rSAM"/>
</dbReference>
<keyword evidence="8" id="KW-1185">Reference proteome</keyword>
<evidence type="ECO:0000256" key="5">
    <source>
        <dbReference type="ARBA" id="ARBA00023014"/>
    </source>
</evidence>
<comment type="cofactor">
    <cofactor evidence="1">
        <name>[4Fe-4S] cluster</name>
        <dbReference type="ChEBI" id="CHEBI:49883"/>
    </cofactor>
</comment>
<dbReference type="NCBIfam" id="TIGR04084">
    <property type="entry name" value="rSAM_AF0577"/>
    <property type="match status" value="1"/>
</dbReference>
<keyword evidence="3" id="KW-0479">Metal-binding</keyword>
<dbReference type="GO" id="GO:0016491">
    <property type="term" value="F:oxidoreductase activity"/>
    <property type="evidence" value="ECO:0007669"/>
    <property type="project" value="InterPro"/>
</dbReference>
<protein>
    <submittedName>
        <fullName evidence="7">Putative peptide-modifying radical SAM enzyme, AF0577 family</fullName>
    </submittedName>
</protein>
<dbReference type="InterPro" id="IPR023885">
    <property type="entry name" value="4Fe4S-binding_SPASM_dom"/>
</dbReference>
<dbReference type="Pfam" id="PF04055">
    <property type="entry name" value="Radical_SAM"/>
    <property type="match status" value="1"/>
</dbReference>
<evidence type="ECO:0000256" key="3">
    <source>
        <dbReference type="ARBA" id="ARBA00022723"/>
    </source>
</evidence>
<dbReference type="KEGG" id="clg:Calag_1327"/>
<dbReference type="SFLD" id="SFLDS00029">
    <property type="entry name" value="Radical_SAM"/>
    <property type="match status" value="1"/>
</dbReference>
<dbReference type="CDD" id="cd01335">
    <property type="entry name" value="Radical_SAM"/>
    <property type="match status" value="1"/>
</dbReference>
<evidence type="ECO:0000313" key="7">
    <source>
        <dbReference type="EMBL" id="AFZ71037.1"/>
    </source>
</evidence>
<sequence>MLWLIITTGKCNLKCDYCGGSYPNKFVPWNIKYDIEKLKELILKDNFPTVIFYGGEPLLNYKYIMNVMDNIKKARFGIQTNGLLVKLLPEEYWKRINVALLSIDGREEINDKHRGKGAYNKVINAVKYLKEINPNIETIARMTVTKDSDIYEEVMHLIKLKLFDKIHWQLDVIWDEKWDFNSWAENSYLPGLKKLMEYFLDGLRNGRLIKIIPFLGILSAHYHQGFIGYPCGAGYKSVTVSSDGRILSCPIAVRENWSVLGYVNKGFNLIKDPLPDYCKNCDLKRYCGGRCLYMHMEPYWGKEGFISVDNINKKYIKMVLSIIPEVDNLIKNGIISLDSLYYDPTLDSTEVIP</sequence>
<evidence type="ECO:0000313" key="8">
    <source>
        <dbReference type="Proteomes" id="UP000010469"/>
    </source>
</evidence>
<dbReference type="PROSITE" id="PS51918">
    <property type="entry name" value="RADICAL_SAM"/>
    <property type="match status" value="1"/>
</dbReference>
<dbReference type="SFLD" id="SFLDG01067">
    <property type="entry name" value="SPASM/twitch_domain_containing"/>
    <property type="match status" value="1"/>
</dbReference>
<evidence type="ECO:0000256" key="2">
    <source>
        <dbReference type="ARBA" id="ARBA00022691"/>
    </source>
</evidence>
<dbReference type="OrthoDB" id="30736at2157"/>
<keyword evidence="4" id="KW-0408">Iron</keyword>
<dbReference type="EMBL" id="CP003378">
    <property type="protein sequence ID" value="AFZ71037.1"/>
    <property type="molecule type" value="Genomic_DNA"/>
</dbReference>
<dbReference type="AlphaFoldDB" id="L0AD20"/>
<dbReference type="InParanoid" id="L0AD20"/>
<dbReference type="SUPFAM" id="SSF102114">
    <property type="entry name" value="Radical SAM enzymes"/>
    <property type="match status" value="1"/>
</dbReference>
<dbReference type="PANTHER" id="PTHR43273">
    <property type="entry name" value="ANAEROBIC SULFATASE-MATURATING ENZYME HOMOLOG ASLB-RELATED"/>
    <property type="match status" value="1"/>
</dbReference>
<dbReference type="HOGENOM" id="CLU_777602_0_0_2"/>